<reference evidence="2 3" key="1">
    <citation type="submission" date="2017-03" db="EMBL/GenBank/DDBJ databases">
        <title>Genomes of endolithic fungi from Antarctica.</title>
        <authorList>
            <person name="Coleine C."/>
            <person name="Masonjones S."/>
            <person name="Stajich J.E."/>
        </authorList>
    </citation>
    <scope>NUCLEOTIDE SEQUENCE [LARGE SCALE GENOMIC DNA]</scope>
    <source>
        <strain evidence="2 3">CCFEE 5184</strain>
    </source>
</reference>
<dbReference type="Proteomes" id="UP000309340">
    <property type="component" value="Unassembled WGS sequence"/>
</dbReference>
<dbReference type="PANTHER" id="PTHR28047:SF5">
    <property type="entry name" value="PROTEIN DCG1"/>
    <property type="match status" value="1"/>
</dbReference>
<dbReference type="InterPro" id="IPR052186">
    <property type="entry name" value="Hydantoin_racemase-like"/>
</dbReference>
<comment type="similarity">
    <text evidence="1">Belongs to the HyuE racemase family.</text>
</comment>
<dbReference type="InterPro" id="IPR053714">
    <property type="entry name" value="Iso_Racemase_Enz_sf"/>
</dbReference>
<proteinExistence type="inferred from homology"/>
<comment type="caution">
    <text evidence="2">The sequence shown here is derived from an EMBL/GenBank/DDBJ whole genome shotgun (WGS) entry which is preliminary data.</text>
</comment>
<evidence type="ECO:0000313" key="2">
    <source>
        <dbReference type="EMBL" id="TKA69010.1"/>
    </source>
</evidence>
<name>A0A4U0WYU5_9PEZI</name>
<dbReference type="OrthoDB" id="412018at2759"/>
<dbReference type="Pfam" id="PF01177">
    <property type="entry name" value="Asp_Glu_race"/>
    <property type="match status" value="1"/>
</dbReference>
<sequence length="393" mass="42304">MADDETKMSDLKSTPRRSILIINPNTTVAMTEALRPLLDALEYTTTRVTYFTAPSGVPSINNESDAALSTSACLPTLKAKLPDHDAFLICCYSAHPLVPHLRRELRKQHLGHKPVAGIFEASVAVCLQLLGPGERFGIVSTGSQWKSILGDAVADLLGSGRSTRYAGTETTGLDADELHSTPKGEVDRRMKAATRVLLVEKGAKAICLGCAGMAGMERTVREGCVEALGKEEGKGVRIVDGVVVVVVTRSPPATREEAEMLRWLKLVKRRGKAAATGGGKALLEAEAEEEVEVERLVDCGESGEVGGGDVVVDGDVVGDEEWKEGDEGVKAVWSRRRDCRGWRDGRVMWEGIVLGECEGVVSNVDRIDAEKVRMLLEGEGASLVQKEATRMVL</sequence>
<dbReference type="STRING" id="329884.A0A4U0WYU5"/>
<protein>
    <recommendedName>
        <fullName evidence="4">Asp/Glu/hydantoin racemase</fullName>
    </recommendedName>
</protein>
<organism evidence="2 3">
    <name type="scientific">Friedmanniomyces simplex</name>
    <dbReference type="NCBI Taxonomy" id="329884"/>
    <lineage>
        <taxon>Eukaryota</taxon>
        <taxon>Fungi</taxon>
        <taxon>Dikarya</taxon>
        <taxon>Ascomycota</taxon>
        <taxon>Pezizomycotina</taxon>
        <taxon>Dothideomycetes</taxon>
        <taxon>Dothideomycetidae</taxon>
        <taxon>Mycosphaerellales</taxon>
        <taxon>Teratosphaeriaceae</taxon>
        <taxon>Friedmanniomyces</taxon>
    </lineage>
</organism>
<accession>A0A4U0WYU5</accession>
<evidence type="ECO:0000313" key="3">
    <source>
        <dbReference type="Proteomes" id="UP000309340"/>
    </source>
</evidence>
<dbReference type="PANTHER" id="PTHR28047">
    <property type="entry name" value="PROTEIN DCG1"/>
    <property type="match status" value="1"/>
</dbReference>
<dbReference type="GO" id="GO:0047661">
    <property type="term" value="F:amino-acid racemase activity"/>
    <property type="evidence" value="ECO:0007669"/>
    <property type="project" value="InterPro"/>
</dbReference>
<dbReference type="AlphaFoldDB" id="A0A4U0WYU5"/>
<gene>
    <name evidence="2" type="ORF">B0A55_09140</name>
</gene>
<evidence type="ECO:0008006" key="4">
    <source>
        <dbReference type="Google" id="ProtNLM"/>
    </source>
</evidence>
<evidence type="ECO:0000256" key="1">
    <source>
        <dbReference type="ARBA" id="ARBA00038414"/>
    </source>
</evidence>
<dbReference type="InterPro" id="IPR015942">
    <property type="entry name" value="Asp/Glu/hydantoin_racemase"/>
</dbReference>
<keyword evidence="3" id="KW-1185">Reference proteome</keyword>
<dbReference type="Gene3D" id="3.40.50.12500">
    <property type="match status" value="1"/>
</dbReference>
<dbReference type="EMBL" id="NAJQ01000474">
    <property type="protein sequence ID" value="TKA69010.1"/>
    <property type="molecule type" value="Genomic_DNA"/>
</dbReference>